<dbReference type="PANTHER" id="PTHR43065">
    <property type="entry name" value="SENSOR HISTIDINE KINASE"/>
    <property type="match status" value="1"/>
</dbReference>
<evidence type="ECO:0000256" key="7">
    <source>
        <dbReference type="ARBA" id="ARBA00022840"/>
    </source>
</evidence>
<dbReference type="SUPFAM" id="SSF55874">
    <property type="entry name" value="ATPase domain of HSP90 chaperone/DNA topoisomerase II/histidine kinase"/>
    <property type="match status" value="1"/>
</dbReference>
<dbReference type="GO" id="GO:0000155">
    <property type="term" value="F:phosphorelay sensor kinase activity"/>
    <property type="evidence" value="ECO:0007669"/>
    <property type="project" value="InterPro"/>
</dbReference>
<evidence type="ECO:0000256" key="2">
    <source>
        <dbReference type="ARBA" id="ARBA00012438"/>
    </source>
</evidence>
<dbReference type="Pfam" id="PF12974">
    <property type="entry name" value="Phosphonate-bd"/>
    <property type="match status" value="1"/>
</dbReference>
<evidence type="ECO:0000256" key="5">
    <source>
        <dbReference type="ARBA" id="ARBA00022741"/>
    </source>
</evidence>
<dbReference type="InterPro" id="IPR003661">
    <property type="entry name" value="HisK_dim/P_dom"/>
</dbReference>
<dbReference type="AlphaFoldDB" id="A0AAE6X5Y5"/>
<reference evidence="11 14" key="1">
    <citation type="submission" date="2016-03" db="EMBL/GenBank/DDBJ databases">
        <authorList>
            <person name="Hansen M.J."/>
            <person name="Bojesen A.M."/>
            <person name="Planet P."/>
        </authorList>
    </citation>
    <scope>NUCLEOTIDE SEQUENCE [LARGE SCALE GENOMIC DNA]</scope>
    <source>
        <strain evidence="11 14">HPA 21</strain>
    </source>
</reference>
<dbReference type="Gene3D" id="3.40.190.10">
    <property type="entry name" value="Periplasmic binding protein-like II"/>
    <property type="match status" value="1"/>
</dbReference>
<dbReference type="PRINTS" id="PR00344">
    <property type="entry name" value="BCTRLSENSOR"/>
</dbReference>
<dbReference type="EC" id="2.7.13.3" evidence="2"/>
<keyword evidence="8" id="KW-0902">Two-component regulatory system</keyword>
<proteinExistence type="predicted"/>
<dbReference type="EMBL" id="CP015029">
    <property type="protein sequence ID" value="QIM65510.1"/>
    <property type="molecule type" value="Genomic_DNA"/>
</dbReference>
<evidence type="ECO:0000259" key="10">
    <source>
        <dbReference type="PROSITE" id="PS50109"/>
    </source>
</evidence>
<dbReference type="PROSITE" id="PS50109">
    <property type="entry name" value="HIS_KIN"/>
    <property type="match status" value="1"/>
</dbReference>
<evidence type="ECO:0000256" key="1">
    <source>
        <dbReference type="ARBA" id="ARBA00000085"/>
    </source>
</evidence>
<keyword evidence="4" id="KW-0808">Transferase</keyword>
<keyword evidence="3" id="KW-0597">Phosphoprotein</keyword>
<evidence type="ECO:0000256" key="3">
    <source>
        <dbReference type="ARBA" id="ARBA00022553"/>
    </source>
</evidence>
<dbReference type="Gene3D" id="3.30.565.10">
    <property type="entry name" value="Histidine kinase-like ATPase, C-terminal domain"/>
    <property type="match status" value="1"/>
</dbReference>
<sequence>MKLCRQLANLLILLFSVIPTLLFAQQWQIGVLAQRGIAQTHATWQPWIDWLNQQFAPHHQFSLITLNLNDLAEERANPIDFILSNQAQFFYLNSNEVRWLVTLKSPRQITRDSTERIGSAIFVRQDSPFYTLRDLKHQRISAVGQHAFGGFLLGYNELYQQGLIEHQDFNLVFTGFPVDNTLLLLQEKKVDAAIVPVCIFEELVQEGAIKAENFRLLGGKENDLGCLASTELLPNWSLAAMPQVPTELASKIVTKLLSEIPDHLPQWTPPHSTSQADELLRQLYKHPKQRVWDNVKYWLEQHKIAILSIILLLFLNYLWISLQIHRKSQALKRAYQEMQQYEQQLIQADRLAILGEMSAGIAHEINQPLAAIRMYLEGMQQQLVNQSTSAKTLEIVDKTLVQVDRSADIIRNLLNWTKGKSEENTESVELKSLLHRVIQFISHKPKNQCRIHLTCTDNIFVAIKPTLLEQILCNCILNAIQAGATEIQIIAMPQGSRVHIQLIDNGTGFSPEELQFPFVPFRTRKPNGLGLGLVLCQRLIQRVGGDIRLNNRSDQSGAEISLTLPITKEEIC</sequence>
<dbReference type="SMART" id="SM00387">
    <property type="entry name" value="HATPase_c"/>
    <property type="match status" value="1"/>
</dbReference>
<feature type="domain" description="Histidine kinase" evidence="10">
    <location>
        <begin position="360"/>
        <end position="568"/>
    </location>
</feature>
<evidence type="ECO:0000256" key="4">
    <source>
        <dbReference type="ARBA" id="ARBA00022679"/>
    </source>
</evidence>
<protein>
    <recommendedName>
        <fullName evidence="2">histidine kinase</fullName>
        <ecNumber evidence="2">2.7.13.3</ecNumber>
    </recommendedName>
</protein>
<dbReference type="SUPFAM" id="SSF53850">
    <property type="entry name" value="Periplasmic binding protein-like II"/>
    <property type="match status" value="1"/>
</dbReference>
<dbReference type="InterPro" id="IPR003594">
    <property type="entry name" value="HATPase_dom"/>
</dbReference>
<keyword evidence="13" id="KW-1185">Reference proteome</keyword>
<keyword evidence="5" id="KW-0547">Nucleotide-binding</keyword>
<evidence type="ECO:0000256" key="6">
    <source>
        <dbReference type="ARBA" id="ARBA00022777"/>
    </source>
</evidence>
<dbReference type="Gene3D" id="1.10.287.130">
    <property type="match status" value="1"/>
</dbReference>
<dbReference type="RefSeq" id="WP_236941005.1">
    <property type="nucleotide sequence ID" value="NZ_CP015029.1"/>
</dbReference>
<dbReference type="InterPro" id="IPR036097">
    <property type="entry name" value="HisK_dim/P_sf"/>
</dbReference>
<dbReference type="Pfam" id="PF00512">
    <property type="entry name" value="HisKA"/>
    <property type="match status" value="1"/>
</dbReference>
<dbReference type="CDD" id="cd00082">
    <property type="entry name" value="HisKA"/>
    <property type="match status" value="1"/>
</dbReference>
<accession>A0AAE6X5Y5</accession>
<dbReference type="PANTHER" id="PTHR43065:SF10">
    <property type="entry name" value="PEROXIDE STRESS-ACTIVATED HISTIDINE KINASE MAK3"/>
    <property type="match status" value="1"/>
</dbReference>
<organism evidence="11 14">
    <name type="scientific">Frederiksenia canicola</name>
    <dbReference type="NCBI Taxonomy" id="123824"/>
    <lineage>
        <taxon>Bacteria</taxon>
        <taxon>Pseudomonadati</taxon>
        <taxon>Pseudomonadota</taxon>
        <taxon>Gammaproteobacteria</taxon>
        <taxon>Pasteurellales</taxon>
        <taxon>Pasteurellaceae</taxon>
        <taxon>Frederiksenia</taxon>
    </lineage>
</organism>
<comment type="catalytic activity">
    <reaction evidence="1">
        <text>ATP + protein L-histidine = ADP + protein N-phospho-L-histidine.</text>
        <dbReference type="EC" id="2.7.13.3"/>
    </reaction>
</comment>
<dbReference type="SUPFAM" id="SSF47384">
    <property type="entry name" value="Homodimeric domain of signal transducing histidine kinase"/>
    <property type="match status" value="1"/>
</dbReference>
<dbReference type="Proteomes" id="UP000502287">
    <property type="component" value="Chromosome"/>
</dbReference>
<evidence type="ECO:0000313" key="11">
    <source>
        <dbReference type="EMBL" id="QIM65510.1"/>
    </source>
</evidence>
<dbReference type="SMART" id="SM00388">
    <property type="entry name" value="HisKA"/>
    <property type="match status" value="1"/>
</dbReference>
<dbReference type="InterPro" id="IPR036890">
    <property type="entry name" value="HATPase_C_sf"/>
</dbReference>
<reference evidence="12 13" key="2">
    <citation type="submission" date="2018-11" db="EMBL/GenBank/DDBJ databases">
        <title>Genomic Encyclopedia of Type Strains, Phase IV (KMG-IV): sequencing the most valuable type-strain genomes for metagenomic binning, comparative biology and taxonomic classification.</title>
        <authorList>
            <person name="Goeker M."/>
        </authorList>
    </citation>
    <scope>NUCLEOTIDE SEQUENCE [LARGE SCALE GENOMIC DNA]</scope>
    <source>
        <strain evidence="12 13">DSM 25797</strain>
    </source>
</reference>
<dbReference type="KEGG" id="fcl:A4G17_08680"/>
<keyword evidence="6 11" id="KW-0418">Kinase</keyword>
<evidence type="ECO:0000256" key="8">
    <source>
        <dbReference type="ARBA" id="ARBA00023012"/>
    </source>
</evidence>
<evidence type="ECO:0000313" key="14">
    <source>
        <dbReference type="Proteomes" id="UP000502287"/>
    </source>
</evidence>
<dbReference type="GO" id="GO:0005524">
    <property type="term" value="F:ATP binding"/>
    <property type="evidence" value="ECO:0007669"/>
    <property type="project" value="UniProtKB-KW"/>
</dbReference>
<dbReference type="InterPro" id="IPR005467">
    <property type="entry name" value="His_kinase_dom"/>
</dbReference>
<dbReference type="Pfam" id="PF02518">
    <property type="entry name" value="HATPase_c"/>
    <property type="match status" value="1"/>
</dbReference>
<evidence type="ECO:0000313" key="13">
    <source>
        <dbReference type="Proteomes" id="UP000276901"/>
    </source>
</evidence>
<feature type="coiled-coil region" evidence="9">
    <location>
        <begin position="324"/>
        <end position="351"/>
    </location>
</feature>
<dbReference type="EMBL" id="RKQT01000001">
    <property type="protein sequence ID" value="RPE96042.1"/>
    <property type="molecule type" value="Genomic_DNA"/>
</dbReference>
<dbReference type="Proteomes" id="UP000276901">
    <property type="component" value="Unassembled WGS sequence"/>
</dbReference>
<name>A0AAE6X5Y5_9PAST</name>
<evidence type="ECO:0000313" key="12">
    <source>
        <dbReference type="EMBL" id="RPE96042.1"/>
    </source>
</evidence>
<evidence type="ECO:0000256" key="9">
    <source>
        <dbReference type="SAM" id="Coils"/>
    </source>
</evidence>
<dbReference type="InterPro" id="IPR004358">
    <property type="entry name" value="Sig_transdc_His_kin-like_C"/>
</dbReference>
<gene>
    <name evidence="11" type="ORF">A4G17_08680</name>
    <name evidence="12" type="ORF">EDC49_0423</name>
</gene>
<keyword evidence="7" id="KW-0067">ATP-binding</keyword>
<keyword evidence="9" id="KW-0175">Coiled coil</keyword>